<reference evidence="1" key="1">
    <citation type="submission" date="2024-09" db="EMBL/GenBank/DDBJ databases">
        <title>Black Yeasts Isolated from many extreme environments.</title>
        <authorList>
            <person name="Coleine C."/>
            <person name="Stajich J.E."/>
            <person name="Selbmann L."/>
        </authorList>
    </citation>
    <scope>NUCLEOTIDE SEQUENCE</scope>
    <source>
        <strain evidence="1">CCFEE 5737</strain>
    </source>
</reference>
<proteinExistence type="predicted"/>
<dbReference type="EMBL" id="JAWDJW010007211">
    <property type="protein sequence ID" value="KAK3062604.1"/>
    <property type="molecule type" value="Genomic_DNA"/>
</dbReference>
<protein>
    <submittedName>
        <fullName evidence="1">Uncharacterized protein</fullName>
    </submittedName>
</protein>
<accession>A0ACC3D6F6</accession>
<name>A0ACC3D6F6_9PEZI</name>
<organism evidence="1 2">
    <name type="scientific">Coniosporium uncinatum</name>
    <dbReference type="NCBI Taxonomy" id="93489"/>
    <lineage>
        <taxon>Eukaryota</taxon>
        <taxon>Fungi</taxon>
        <taxon>Dikarya</taxon>
        <taxon>Ascomycota</taxon>
        <taxon>Pezizomycotina</taxon>
        <taxon>Dothideomycetes</taxon>
        <taxon>Dothideomycetes incertae sedis</taxon>
        <taxon>Coniosporium</taxon>
    </lineage>
</organism>
<evidence type="ECO:0000313" key="2">
    <source>
        <dbReference type="Proteomes" id="UP001186974"/>
    </source>
</evidence>
<comment type="caution">
    <text evidence="1">The sequence shown here is derived from an EMBL/GenBank/DDBJ whole genome shotgun (WGS) entry which is preliminary data.</text>
</comment>
<evidence type="ECO:0000313" key="1">
    <source>
        <dbReference type="EMBL" id="KAK3062604.1"/>
    </source>
</evidence>
<gene>
    <name evidence="1" type="ORF">LTS18_003720</name>
</gene>
<keyword evidence="2" id="KW-1185">Reference proteome</keyword>
<dbReference type="Proteomes" id="UP001186974">
    <property type="component" value="Unassembled WGS sequence"/>
</dbReference>
<feature type="non-terminal residue" evidence="1">
    <location>
        <position position="427"/>
    </location>
</feature>
<sequence length="427" mass="48584">MPELADVLDRIGLSEYLPTLIRNGFSTWENTLDIAEADLDHLGFKLGHRRLLQREIASHRGHPQHEGLQGESSNSASNSPGNLPPSLLSEKSWPSALRRNISQDEDEPRRKRKYRRHPKSDKAAPVRSKTAYVLFANDLRNDPAIAELGFVEIAKEVGRRWQALDQDSKQKWELQAARALEEYQQEFEAYKATDAYESHQTYVQDFKKSEAERQQQLHASRTASLASKKHRQPSTSSSGYRSESNSASDPTEAPPQECQNALLSATGQIYELRRDYEDVQCFTEDNLPPEHMIRHVTAALIDGTGSFLYIWNQQDLSEAVDRLYVDGSHADSLTFVEVFVSAAIGSHFKSQLVPEEYRRSLYKSAMVHFSEVGDLDYRRAMRILLCFSFFSILEKHLGARKFISAGLHLARWKCLRKSDAPASDERS</sequence>